<dbReference type="RefSeq" id="XP_007681818.1">
    <property type="nucleotide sequence ID" value="XM_007683628.1"/>
</dbReference>
<dbReference type="EMBL" id="KB445565">
    <property type="protein sequence ID" value="EMC90954.1"/>
    <property type="molecule type" value="Genomic_DNA"/>
</dbReference>
<dbReference type="HOGENOM" id="CLU_2385805_0_0_1"/>
<protein>
    <submittedName>
        <fullName evidence="2">Uncharacterized protein</fullName>
    </submittedName>
</protein>
<gene>
    <name evidence="2" type="ORF">BAUCODRAFT_39753</name>
</gene>
<dbReference type="AlphaFoldDB" id="M2MWJ1"/>
<dbReference type="Proteomes" id="UP000011761">
    <property type="component" value="Unassembled WGS sequence"/>
</dbReference>
<proteinExistence type="predicted"/>
<organism evidence="2 3">
    <name type="scientific">Baudoinia panamericana (strain UAMH 10762)</name>
    <name type="common">Angels' share fungus</name>
    <name type="synonym">Baudoinia compniacensis (strain UAMH 10762)</name>
    <dbReference type="NCBI Taxonomy" id="717646"/>
    <lineage>
        <taxon>Eukaryota</taxon>
        <taxon>Fungi</taxon>
        <taxon>Dikarya</taxon>
        <taxon>Ascomycota</taxon>
        <taxon>Pezizomycotina</taxon>
        <taxon>Dothideomycetes</taxon>
        <taxon>Dothideomycetidae</taxon>
        <taxon>Mycosphaerellales</taxon>
        <taxon>Teratosphaeriaceae</taxon>
        <taxon>Baudoinia</taxon>
    </lineage>
</organism>
<feature type="compositionally biased region" description="Basic residues" evidence="1">
    <location>
        <begin position="59"/>
        <end position="69"/>
    </location>
</feature>
<name>M2MWJ1_BAUPA</name>
<reference evidence="2 3" key="1">
    <citation type="journal article" date="2012" name="PLoS Pathog.">
        <title>Diverse lifestyles and strategies of plant pathogenesis encoded in the genomes of eighteen Dothideomycetes fungi.</title>
        <authorList>
            <person name="Ohm R.A."/>
            <person name="Feau N."/>
            <person name="Henrissat B."/>
            <person name="Schoch C.L."/>
            <person name="Horwitz B.A."/>
            <person name="Barry K.W."/>
            <person name="Condon B.J."/>
            <person name="Copeland A.C."/>
            <person name="Dhillon B."/>
            <person name="Glaser F."/>
            <person name="Hesse C.N."/>
            <person name="Kosti I."/>
            <person name="LaButti K."/>
            <person name="Lindquist E.A."/>
            <person name="Lucas S."/>
            <person name="Salamov A.A."/>
            <person name="Bradshaw R.E."/>
            <person name="Ciuffetti L."/>
            <person name="Hamelin R.C."/>
            <person name="Kema G.H.J."/>
            <person name="Lawrence C."/>
            <person name="Scott J.A."/>
            <person name="Spatafora J.W."/>
            <person name="Turgeon B.G."/>
            <person name="de Wit P.J.G.M."/>
            <person name="Zhong S."/>
            <person name="Goodwin S.B."/>
            <person name="Grigoriev I.V."/>
        </authorList>
    </citation>
    <scope>NUCLEOTIDE SEQUENCE [LARGE SCALE GENOMIC DNA]</scope>
    <source>
        <strain evidence="2 3">UAMH 10762</strain>
    </source>
</reference>
<sequence>MVVAILLPEVGLERSWLNAQAYRNGRSRWTHQEWNMNATSSYDGAVKLRAICTANPLRGKHGVRKHSGRHQTPAASYSGGLTGRWLHTAQSVSR</sequence>
<evidence type="ECO:0000313" key="3">
    <source>
        <dbReference type="Proteomes" id="UP000011761"/>
    </source>
</evidence>
<accession>M2MWJ1</accession>
<dbReference type="GeneID" id="19113880"/>
<dbReference type="KEGG" id="bcom:BAUCODRAFT_39753"/>
<evidence type="ECO:0000313" key="2">
    <source>
        <dbReference type="EMBL" id="EMC90954.1"/>
    </source>
</evidence>
<evidence type="ECO:0000256" key="1">
    <source>
        <dbReference type="SAM" id="MobiDB-lite"/>
    </source>
</evidence>
<feature type="region of interest" description="Disordered" evidence="1">
    <location>
        <begin position="59"/>
        <end position="81"/>
    </location>
</feature>
<keyword evidence="3" id="KW-1185">Reference proteome</keyword>